<evidence type="ECO:0000259" key="2">
    <source>
        <dbReference type="PROSITE" id="PS50825"/>
    </source>
</evidence>
<dbReference type="Gene3D" id="2.60.40.10">
    <property type="entry name" value="Immunoglobulins"/>
    <property type="match status" value="1"/>
</dbReference>
<dbReference type="AlphaFoldDB" id="A0A923PM56"/>
<accession>A0A923PM56</accession>
<feature type="domain" description="HYR" evidence="2">
    <location>
        <begin position="553"/>
        <end position="633"/>
    </location>
</feature>
<reference evidence="3" key="1">
    <citation type="submission" date="2020-08" db="EMBL/GenBank/DDBJ databases">
        <title>Lewinella bacteria from marine environments.</title>
        <authorList>
            <person name="Zhong Y."/>
        </authorList>
    </citation>
    <scope>NUCLEOTIDE SEQUENCE</scope>
    <source>
        <strain evidence="3">KCTC 42187</strain>
    </source>
</reference>
<organism evidence="3 4">
    <name type="scientific">Neolewinella lacunae</name>
    <dbReference type="NCBI Taxonomy" id="1517758"/>
    <lineage>
        <taxon>Bacteria</taxon>
        <taxon>Pseudomonadati</taxon>
        <taxon>Bacteroidota</taxon>
        <taxon>Saprospiria</taxon>
        <taxon>Saprospirales</taxon>
        <taxon>Lewinellaceae</taxon>
        <taxon>Neolewinella</taxon>
    </lineage>
</organism>
<gene>
    <name evidence="3" type="ORF">H9S92_12395</name>
</gene>
<dbReference type="InterPro" id="IPR013783">
    <property type="entry name" value="Ig-like_fold"/>
</dbReference>
<dbReference type="Pfam" id="PF02494">
    <property type="entry name" value="HYR"/>
    <property type="match status" value="1"/>
</dbReference>
<dbReference type="PROSITE" id="PS50825">
    <property type="entry name" value="HYR"/>
    <property type="match status" value="2"/>
</dbReference>
<dbReference type="InterPro" id="IPR003410">
    <property type="entry name" value="HYR_dom"/>
</dbReference>
<keyword evidence="1" id="KW-0677">Repeat</keyword>
<evidence type="ECO:0000256" key="1">
    <source>
        <dbReference type="ARBA" id="ARBA00022737"/>
    </source>
</evidence>
<feature type="domain" description="HYR" evidence="2">
    <location>
        <begin position="634"/>
        <end position="720"/>
    </location>
</feature>
<dbReference type="InterPro" id="IPR026444">
    <property type="entry name" value="Secre_tail"/>
</dbReference>
<dbReference type="NCBIfam" id="TIGR04183">
    <property type="entry name" value="Por_Secre_tail"/>
    <property type="match status" value="1"/>
</dbReference>
<keyword evidence="4" id="KW-1185">Reference proteome</keyword>
<dbReference type="PANTHER" id="PTHR24273:SF32">
    <property type="entry name" value="HYALIN"/>
    <property type="match status" value="1"/>
</dbReference>
<dbReference type="RefSeq" id="WP_187467026.1">
    <property type="nucleotide sequence ID" value="NZ_JACSIT010000115.1"/>
</dbReference>
<proteinExistence type="predicted"/>
<dbReference type="Gene3D" id="2.60.40.4070">
    <property type="match status" value="1"/>
</dbReference>
<dbReference type="EMBL" id="JACSIT010000115">
    <property type="protein sequence ID" value="MBC6994970.1"/>
    <property type="molecule type" value="Genomic_DNA"/>
</dbReference>
<name>A0A923PM56_9BACT</name>
<evidence type="ECO:0000313" key="4">
    <source>
        <dbReference type="Proteomes" id="UP000650081"/>
    </source>
</evidence>
<protein>
    <submittedName>
        <fullName evidence="3">HYR domain-containing protein</fullName>
    </submittedName>
</protein>
<evidence type="ECO:0000313" key="3">
    <source>
        <dbReference type="EMBL" id="MBC6994970.1"/>
    </source>
</evidence>
<dbReference type="Proteomes" id="UP000650081">
    <property type="component" value="Unassembled WGS sequence"/>
</dbReference>
<dbReference type="PANTHER" id="PTHR24273">
    <property type="entry name" value="FI04643P-RELATED"/>
    <property type="match status" value="1"/>
</dbReference>
<sequence>MLIAVLATGLLPAQIVQDFSTSTPGTDHYVDAGSPFTQHILVNNPLPQTAPNATTAGNVPGYQVTYTPSRNRGTGGGLTDGELFGVVDVTVPAAADNNMGSLTIDFVANPPPSGNNRVYVLEDPDGLATLRFNPVMVDVNTVFSMAYIIANTSYENSDGSDDRIAIYLEDVLSGARTDLFSATNAAIPRNEMWATLTADLSASAGRTLQLVVEFDTNAGTEEMAIDNIRFSSGTLQADWPVCSAPTVPTVAQSPASVCPGVPFRITIAGALNNATEWVIYADAAATQEVGRTSSDQFDVFTGAVAGTSYFIRGEGTCTNLMTLAPLAITTNASGDCLPDATPGTSFEEPLGAATDYFDTGDPLTTHELMNNQGQPSVSHRFAAQELGFTTVFIPNRIGSSGDAGLTDGDALGVSNSASFNFPDGNQGFVFEDTDGEVLLFFTPVDLTGQTGVTVSFDYFVNATSYETSETGVDFLVAAIVQNGQATELFLDARGQATSGLTGLETGVWTTYTYTITGNYNAPIQFALAASFDASTERVIIDKVSFSAGTVVCEDASAPVVSCPAPIMLDGNDNCTAVATYTATATDDCSDNVSITYSQASGTAFPAGETPVVVTATDESGKSATCTFTVTVNDITPPVLTCPAITVQTDTLTDCNFIATDNTLDVTATDNCGSVVLANSLDNGATLQGVAIGPTVSAITWTATDGSGLVSTCTQQVSVIVPPSCFPTSVNNQEAAVFRSVRATPNPFTAGTTISFGLPFTAPVAVEVFDVSGKVLQSGFANTTAHNEYAWYWDANAAGSRAPAGVYFVRLRAEGRVYTQRVVLLK</sequence>
<comment type="caution">
    <text evidence="3">The sequence shown here is derived from an EMBL/GenBank/DDBJ whole genome shotgun (WGS) entry which is preliminary data.</text>
</comment>